<sequence length="737" mass="81883">MDDSVVFSDDEPVADSAHPAWRILTVDDDPDFQRATAFAIGEMDILGRRVEIQQAFSNREAAMLLAEQQDFALVLLDVVMETEDAGLRLVKTLREVIGNAEIRIVLLTGEPGMAPVQSVMRDYDINDYWSKNELSSERLRTVLTAGLRSYSQLKAMARARRGLQMIVESSNALFCSKNTRELSAKILSEIASLLDLQAEGIVCVKAHDSVPGELPDAHVISASGRFYGSIDGNLSSLGDEAVASALRCSLQKQSTLRFDDCTVLFFPRFQAGADYACYVATERTLDDTELELLEVFSASISRGLYNVALFSRLEEMAYQDDLLKIPNRNALIRMLDMTLSSPNKADRVLVLLDIDNFSGANTAFGTGYGDFILGLVANRLRDAFDGNVLIARIRDDLFAVLGPEEQVRAEDIVALFRRPNRPYELGQVHSLSTVTLYLRDFDDTASVALQDARLTLKQAKQLGHDQHVVHDRRLQSAHAESFRLLLALRDAVASDFISIELQPQVDMRSGMVTGVEALARWYQPDGKAIPPLEFIPLAEATGYILPLGDLLMRLALQAARRLDEAGFGHVRVAINVSASQLLQRDFIARFTLHLEAAGVSASQVELEITESVAMRSFEQVCEQLLALRAMGVKVAIDDFGTGFSSLSYLRQLPADRLKIDRSFVEELRAEDEGQAIAEAIIQIARRVGMTVIAEGVENQHQVEWLKRHDCLEAQGYLFARPMSLERLLIWLGEHSSR</sequence>
<feature type="modified residue" description="4-aspartylphosphate" evidence="1">
    <location>
        <position position="77"/>
    </location>
</feature>
<evidence type="ECO:0000259" key="3">
    <source>
        <dbReference type="PROSITE" id="PS50883"/>
    </source>
</evidence>
<evidence type="ECO:0000256" key="1">
    <source>
        <dbReference type="PROSITE-ProRule" id="PRU00169"/>
    </source>
</evidence>
<dbReference type="InterPro" id="IPR029787">
    <property type="entry name" value="Nucleotide_cyclase"/>
</dbReference>
<dbReference type="PROSITE" id="PS50887">
    <property type="entry name" value="GGDEF"/>
    <property type="match status" value="1"/>
</dbReference>
<dbReference type="GO" id="GO:0071111">
    <property type="term" value="F:cyclic-guanylate-specific phosphodiesterase activity"/>
    <property type="evidence" value="ECO:0007669"/>
    <property type="project" value="InterPro"/>
</dbReference>
<feature type="domain" description="GGDEF" evidence="4">
    <location>
        <begin position="345"/>
        <end position="472"/>
    </location>
</feature>
<dbReference type="PROSITE" id="PS50110">
    <property type="entry name" value="RESPONSE_REGULATORY"/>
    <property type="match status" value="1"/>
</dbReference>
<dbReference type="SUPFAM" id="SSF141868">
    <property type="entry name" value="EAL domain-like"/>
    <property type="match status" value="1"/>
</dbReference>
<dbReference type="Pfam" id="PF00072">
    <property type="entry name" value="Response_reg"/>
    <property type="match status" value="1"/>
</dbReference>
<evidence type="ECO:0000259" key="2">
    <source>
        <dbReference type="PROSITE" id="PS50110"/>
    </source>
</evidence>
<dbReference type="InterPro" id="IPR035919">
    <property type="entry name" value="EAL_sf"/>
</dbReference>
<dbReference type="CDD" id="cd01949">
    <property type="entry name" value="GGDEF"/>
    <property type="match status" value="1"/>
</dbReference>
<dbReference type="CDD" id="cd01948">
    <property type="entry name" value="EAL"/>
    <property type="match status" value="1"/>
</dbReference>
<dbReference type="SUPFAM" id="SSF55073">
    <property type="entry name" value="Nucleotide cyclase"/>
    <property type="match status" value="1"/>
</dbReference>
<dbReference type="RefSeq" id="WP_143103596.1">
    <property type="nucleotide sequence ID" value="NZ_BSSG01000005.1"/>
</dbReference>
<dbReference type="PANTHER" id="PTHR33121:SF70">
    <property type="entry name" value="SIGNALING PROTEIN YKOW"/>
    <property type="match status" value="1"/>
</dbReference>
<dbReference type="InterPro" id="IPR001633">
    <property type="entry name" value="EAL_dom"/>
</dbReference>
<dbReference type="SUPFAM" id="SSF52172">
    <property type="entry name" value="CheY-like"/>
    <property type="match status" value="1"/>
</dbReference>
<dbReference type="InterPro" id="IPR011006">
    <property type="entry name" value="CheY-like_superfamily"/>
</dbReference>
<keyword evidence="6" id="KW-1185">Reference proteome</keyword>
<name>A0A1I1W4A8_PSEOC</name>
<feature type="domain" description="EAL" evidence="3">
    <location>
        <begin position="481"/>
        <end position="735"/>
    </location>
</feature>
<dbReference type="SMART" id="SM00267">
    <property type="entry name" value="GGDEF"/>
    <property type="match status" value="1"/>
</dbReference>
<reference evidence="6" key="1">
    <citation type="submission" date="2016-10" db="EMBL/GenBank/DDBJ databases">
        <authorList>
            <person name="Varghese N."/>
            <person name="Submissions S."/>
        </authorList>
    </citation>
    <scope>NUCLEOTIDE SEQUENCE [LARGE SCALE GENOMIC DNA]</scope>
    <source>
        <strain evidence="6">JCM 2783</strain>
    </source>
</reference>
<dbReference type="PROSITE" id="PS50883">
    <property type="entry name" value="EAL"/>
    <property type="match status" value="1"/>
</dbReference>
<dbReference type="Pfam" id="PF11849">
    <property type="entry name" value="DUF3369"/>
    <property type="match status" value="1"/>
</dbReference>
<organism evidence="5 6">
    <name type="scientific">Pseudomonas straminea</name>
    <dbReference type="NCBI Taxonomy" id="47882"/>
    <lineage>
        <taxon>Bacteria</taxon>
        <taxon>Pseudomonadati</taxon>
        <taxon>Pseudomonadota</taxon>
        <taxon>Gammaproteobacteria</taxon>
        <taxon>Pseudomonadales</taxon>
        <taxon>Pseudomonadaceae</taxon>
        <taxon>Phytopseudomonas</taxon>
    </lineage>
</organism>
<accession>A0A1I1W4A8</accession>
<evidence type="ECO:0000313" key="6">
    <source>
        <dbReference type="Proteomes" id="UP000243950"/>
    </source>
</evidence>
<dbReference type="Proteomes" id="UP000243950">
    <property type="component" value="Unassembled WGS sequence"/>
</dbReference>
<dbReference type="Gene3D" id="3.20.20.450">
    <property type="entry name" value="EAL domain"/>
    <property type="match status" value="1"/>
</dbReference>
<dbReference type="InterPro" id="IPR021800">
    <property type="entry name" value="DUF3369"/>
</dbReference>
<evidence type="ECO:0000259" key="4">
    <source>
        <dbReference type="PROSITE" id="PS50887"/>
    </source>
</evidence>
<dbReference type="GO" id="GO:0000160">
    <property type="term" value="P:phosphorelay signal transduction system"/>
    <property type="evidence" value="ECO:0007669"/>
    <property type="project" value="InterPro"/>
</dbReference>
<dbReference type="InterPro" id="IPR001789">
    <property type="entry name" value="Sig_transdc_resp-reg_receiver"/>
</dbReference>
<evidence type="ECO:0000313" key="5">
    <source>
        <dbReference type="EMBL" id="SFD89228.1"/>
    </source>
</evidence>
<dbReference type="Pfam" id="PF00990">
    <property type="entry name" value="GGDEF"/>
    <property type="match status" value="1"/>
</dbReference>
<protein>
    <submittedName>
        <fullName evidence="5">Diguanylate cyclase (GGDEF) domain-containing protein</fullName>
    </submittedName>
</protein>
<dbReference type="NCBIfam" id="TIGR00254">
    <property type="entry name" value="GGDEF"/>
    <property type="match status" value="1"/>
</dbReference>
<dbReference type="Gene3D" id="3.30.70.270">
    <property type="match status" value="1"/>
</dbReference>
<dbReference type="InterPro" id="IPR000160">
    <property type="entry name" value="GGDEF_dom"/>
</dbReference>
<dbReference type="SMART" id="SM00448">
    <property type="entry name" value="REC"/>
    <property type="match status" value="1"/>
</dbReference>
<gene>
    <name evidence="5" type="ORF">SAMN05216372_105170</name>
</gene>
<dbReference type="AlphaFoldDB" id="A0A1I1W4A8"/>
<dbReference type="InterPro" id="IPR043128">
    <property type="entry name" value="Rev_trsase/Diguanyl_cyclase"/>
</dbReference>
<dbReference type="SMART" id="SM00052">
    <property type="entry name" value="EAL"/>
    <property type="match status" value="1"/>
</dbReference>
<proteinExistence type="predicted"/>
<dbReference type="InterPro" id="IPR050706">
    <property type="entry name" value="Cyclic-di-GMP_PDE-like"/>
</dbReference>
<dbReference type="EMBL" id="FOMO01000005">
    <property type="protein sequence ID" value="SFD89228.1"/>
    <property type="molecule type" value="Genomic_DNA"/>
</dbReference>
<dbReference type="Gene3D" id="3.40.50.2300">
    <property type="match status" value="1"/>
</dbReference>
<keyword evidence="1" id="KW-0597">Phosphoprotein</keyword>
<dbReference type="Pfam" id="PF00563">
    <property type="entry name" value="EAL"/>
    <property type="match status" value="1"/>
</dbReference>
<dbReference type="PANTHER" id="PTHR33121">
    <property type="entry name" value="CYCLIC DI-GMP PHOSPHODIESTERASE PDEF"/>
    <property type="match status" value="1"/>
</dbReference>
<feature type="domain" description="Response regulatory" evidence="2">
    <location>
        <begin position="22"/>
        <end position="146"/>
    </location>
</feature>